<feature type="domain" description="Aldehyde dehydrogenase" evidence="5">
    <location>
        <begin position="58"/>
        <end position="182"/>
    </location>
</feature>
<dbReference type="InterPro" id="IPR016162">
    <property type="entry name" value="Ald_DH_N"/>
</dbReference>
<dbReference type="InterPro" id="IPR015590">
    <property type="entry name" value="Aldehyde_DH_dom"/>
</dbReference>
<feature type="domain" description="Aldehyde dehydrogenase" evidence="5">
    <location>
        <begin position="193"/>
        <end position="354"/>
    </location>
</feature>
<dbReference type="Gene3D" id="3.40.605.10">
    <property type="entry name" value="Aldehyde Dehydrogenase, Chain A, domain 1"/>
    <property type="match status" value="2"/>
</dbReference>
<dbReference type="SUPFAM" id="SSF53720">
    <property type="entry name" value="ALDH-like"/>
    <property type="match status" value="1"/>
</dbReference>
<evidence type="ECO:0000313" key="6">
    <source>
        <dbReference type="EMBL" id="GLB42996.1"/>
    </source>
</evidence>
<dbReference type="InterPro" id="IPR016161">
    <property type="entry name" value="Ald_DH/histidinol_DH"/>
</dbReference>
<dbReference type="InterPro" id="IPR016163">
    <property type="entry name" value="Ald_DH_C"/>
</dbReference>
<keyword evidence="2 4" id="KW-0560">Oxidoreductase</keyword>
<evidence type="ECO:0000259" key="5">
    <source>
        <dbReference type="Pfam" id="PF00171"/>
    </source>
</evidence>
<dbReference type="Pfam" id="PF00171">
    <property type="entry name" value="Aldedh"/>
    <property type="match status" value="3"/>
</dbReference>
<evidence type="ECO:0000256" key="2">
    <source>
        <dbReference type="ARBA" id="ARBA00023002"/>
    </source>
</evidence>
<keyword evidence="7" id="KW-1185">Reference proteome</keyword>
<dbReference type="EMBL" id="BRPK01000012">
    <property type="protein sequence ID" value="GLB42996.1"/>
    <property type="molecule type" value="Genomic_DNA"/>
</dbReference>
<dbReference type="AlphaFoldDB" id="A0A9P3PWN1"/>
<comment type="similarity">
    <text evidence="1 4">Belongs to the aldehyde dehydrogenase family.</text>
</comment>
<feature type="active site" evidence="3">
    <location>
        <position position="269"/>
    </location>
</feature>
<accession>A0A9P3PWN1</accession>
<sequence length="522" mass="56278">MTGTFTYTFDTPTYKGSATVHTGLFINGEWVKPVNETATIDVINPGTFNLTRTAYKTSWGLKVPGSQRSRLLNKLADLVEERLDEFTALEALDTGKTFHNARAHDITGSIAVLRYFAGWADKVQGKTIETNETKLAYTRHEPFGVVGQIIPWNFPFIMLVCKIGPALATGNTVVLKASELFSPPAIHLYLDFQPSEMTPLTALKIAGLFNEAGFPPGVVNIVNGYGPTAGAAIASHPHIAKVAFTGSVGVGKAIMRASTESNLKPVTLELGGKSPTIVFDDADLEQAVKWAAIGIFANSGQVCTAGSRIFVQEGIYDKFLEKMTEIAKGLASATGDPFEQSTQHGPLVSQTQFDVGSLLSLHDAVELLMRSSLQRVMSYIESGKSDGANVHVGGVRHGNEGYFVQPTIFTDVKPEMKIMREEIFGPVAAVVKFQTEEEVIEAANNTTYGLACNVFSQNASRALRVAHQIEAGTAWVNCAQTGEFSVPFGGYKQSGIGREMGESALAMYTQIKSVHVNIGLQL</sequence>
<evidence type="ECO:0000256" key="4">
    <source>
        <dbReference type="RuleBase" id="RU003345"/>
    </source>
</evidence>
<reference evidence="6" key="1">
    <citation type="submission" date="2022-07" db="EMBL/GenBank/DDBJ databases">
        <title>The genome of Lyophyllum shimeji provides insight into the initial evolution of ectomycorrhizal fungal genome.</title>
        <authorList>
            <person name="Kobayashi Y."/>
            <person name="Shibata T."/>
            <person name="Hirakawa H."/>
            <person name="Shigenobu S."/>
            <person name="Nishiyama T."/>
            <person name="Yamada A."/>
            <person name="Hasebe M."/>
            <person name="Kawaguchi M."/>
        </authorList>
    </citation>
    <scope>NUCLEOTIDE SEQUENCE</scope>
    <source>
        <strain evidence="6">AT787</strain>
    </source>
</reference>
<dbReference type="OrthoDB" id="310895at2759"/>
<comment type="caution">
    <text evidence="6">The sequence shown here is derived from an EMBL/GenBank/DDBJ whole genome shotgun (WGS) entry which is preliminary data.</text>
</comment>
<dbReference type="GO" id="GO:0004030">
    <property type="term" value="F:aldehyde dehydrogenase [NAD(P)+] activity"/>
    <property type="evidence" value="ECO:0007669"/>
    <property type="project" value="UniProtKB-ARBA"/>
</dbReference>
<dbReference type="InterPro" id="IPR029510">
    <property type="entry name" value="Ald_DH_CS_GLU"/>
</dbReference>
<dbReference type="PANTHER" id="PTHR11699">
    <property type="entry name" value="ALDEHYDE DEHYDROGENASE-RELATED"/>
    <property type="match status" value="1"/>
</dbReference>
<dbReference type="Gene3D" id="3.40.309.10">
    <property type="entry name" value="Aldehyde Dehydrogenase, Chain A, domain 2"/>
    <property type="match status" value="1"/>
</dbReference>
<feature type="domain" description="Aldehyde dehydrogenase" evidence="5">
    <location>
        <begin position="370"/>
        <end position="514"/>
    </location>
</feature>
<evidence type="ECO:0000256" key="3">
    <source>
        <dbReference type="PROSITE-ProRule" id="PRU10007"/>
    </source>
</evidence>
<proteinExistence type="inferred from homology"/>
<evidence type="ECO:0000313" key="7">
    <source>
        <dbReference type="Proteomes" id="UP001063166"/>
    </source>
</evidence>
<name>A0A9P3PWN1_LYOSH</name>
<dbReference type="FunFam" id="3.40.605.10:FF:000050">
    <property type="entry name" value="Aldehyde dehydrogenase, mitochondrial"/>
    <property type="match status" value="1"/>
</dbReference>
<dbReference type="InterPro" id="IPR016160">
    <property type="entry name" value="Ald_DH_CS_CYS"/>
</dbReference>
<dbReference type="Proteomes" id="UP001063166">
    <property type="component" value="Unassembled WGS sequence"/>
</dbReference>
<evidence type="ECO:0000256" key="1">
    <source>
        <dbReference type="ARBA" id="ARBA00009986"/>
    </source>
</evidence>
<organism evidence="6 7">
    <name type="scientific">Lyophyllum shimeji</name>
    <name type="common">Hon-shimeji</name>
    <name type="synonym">Tricholoma shimeji</name>
    <dbReference type="NCBI Taxonomy" id="47721"/>
    <lineage>
        <taxon>Eukaryota</taxon>
        <taxon>Fungi</taxon>
        <taxon>Dikarya</taxon>
        <taxon>Basidiomycota</taxon>
        <taxon>Agaricomycotina</taxon>
        <taxon>Agaricomycetes</taxon>
        <taxon>Agaricomycetidae</taxon>
        <taxon>Agaricales</taxon>
        <taxon>Tricholomatineae</taxon>
        <taxon>Lyophyllaceae</taxon>
        <taxon>Lyophyllum</taxon>
    </lineage>
</organism>
<dbReference type="PROSITE" id="PS00070">
    <property type="entry name" value="ALDEHYDE_DEHYDR_CYS"/>
    <property type="match status" value="1"/>
</dbReference>
<gene>
    <name evidence="6" type="ORF">LshimejAT787_1204450</name>
</gene>
<protein>
    <submittedName>
        <fullName evidence="6">Aldehyde dehydrogenase family protein</fullName>
    </submittedName>
</protein>
<dbReference type="FunFam" id="3.40.605.10:FF:000026">
    <property type="entry name" value="Aldehyde dehydrogenase, putative"/>
    <property type="match status" value="1"/>
</dbReference>
<dbReference type="PROSITE" id="PS00687">
    <property type="entry name" value="ALDEHYDE_DEHYDR_GLU"/>
    <property type="match status" value="1"/>
</dbReference>